<keyword evidence="2" id="KW-1185">Reference proteome</keyword>
<accession>A0ABW9I938</accession>
<dbReference type="Proteomes" id="UP001631957">
    <property type="component" value="Unassembled WGS sequence"/>
</dbReference>
<dbReference type="RefSeq" id="WP_409123955.1">
    <property type="nucleotide sequence ID" value="NZ_JBJVNI010000036.1"/>
</dbReference>
<gene>
    <name evidence="1" type="ORF">ACKI18_43320</name>
</gene>
<dbReference type="EMBL" id="JBJVNI010000036">
    <property type="protein sequence ID" value="MFM9615503.1"/>
    <property type="molecule type" value="Genomic_DNA"/>
</dbReference>
<evidence type="ECO:0000313" key="1">
    <source>
        <dbReference type="EMBL" id="MFM9615503.1"/>
    </source>
</evidence>
<reference evidence="1 2" key="1">
    <citation type="submission" date="2024-12" db="EMBL/GenBank/DDBJ databases">
        <title>Forecasting of Potato common scab and diversities of Pathogenic streptomyces spp. in china.</title>
        <authorList>
            <person name="Handique U."/>
            <person name="Wu J."/>
        </authorList>
    </citation>
    <scope>NUCLEOTIDE SEQUENCE [LARGE SCALE GENOMIC DNA]</scope>
    <source>
        <strain evidence="1 2">ZRIMU1530</strain>
    </source>
</reference>
<proteinExistence type="predicted"/>
<protein>
    <submittedName>
        <fullName evidence="1">Uncharacterized protein</fullName>
    </submittedName>
</protein>
<name>A0ABW9I938_9ACTN</name>
<evidence type="ECO:0000313" key="2">
    <source>
        <dbReference type="Proteomes" id="UP001631957"/>
    </source>
</evidence>
<organism evidence="1 2">
    <name type="scientific">Streptomyces niveiscabiei</name>
    <dbReference type="NCBI Taxonomy" id="164115"/>
    <lineage>
        <taxon>Bacteria</taxon>
        <taxon>Bacillati</taxon>
        <taxon>Actinomycetota</taxon>
        <taxon>Actinomycetes</taxon>
        <taxon>Kitasatosporales</taxon>
        <taxon>Streptomycetaceae</taxon>
        <taxon>Streptomyces</taxon>
    </lineage>
</organism>
<comment type="caution">
    <text evidence="1">The sequence shown here is derived from an EMBL/GenBank/DDBJ whole genome shotgun (WGS) entry which is preliminary data.</text>
</comment>
<sequence>MSVPTTTALAHLYDDLFLNGGFTIMTRPDGSTYVPTRGYAVSTTPAPHTLPATAPYDAFADLVRDVTGAYGNVNGLGGWLHDGVIYIDPVEIIPDQRAATAAGLRRHQLAIFDLTTGTEITL</sequence>